<dbReference type="Gene3D" id="3.40.50.1110">
    <property type="entry name" value="SGNH hydrolase"/>
    <property type="match status" value="1"/>
</dbReference>
<gene>
    <name evidence="2" type="ORF">CFP56_002593</name>
</gene>
<protein>
    <submittedName>
        <fullName evidence="2">Gdsl esterase/lipase</fullName>
    </submittedName>
</protein>
<keyword evidence="3" id="KW-1185">Reference proteome</keyword>
<dbReference type="Proteomes" id="UP000237347">
    <property type="component" value="Unassembled WGS sequence"/>
</dbReference>
<comment type="similarity">
    <text evidence="1">Belongs to the 'GDSL' lipolytic enzyme family.</text>
</comment>
<accession>A0AAW0IKV1</accession>
<sequence length="133" mass="14954">MLDLFESKNKRKKKKEKREVDLFVSLLDMESHTLYAIFGLIISLALLPNPTISTKCSFPTIFNFGASNADTGGYSALFGQVPPPNGETYFHNPSGWICDGRLVIDFIAFEENNFQGSFVRKALDLIDDLFSHL</sequence>
<name>A0AAW0IKV1_QUESU</name>
<dbReference type="EMBL" id="PKMF04001060">
    <property type="protein sequence ID" value="KAK7814781.1"/>
    <property type="molecule type" value="Genomic_DNA"/>
</dbReference>
<proteinExistence type="inferred from homology"/>
<reference evidence="2 3" key="1">
    <citation type="journal article" date="2018" name="Sci. Data">
        <title>The draft genome sequence of cork oak.</title>
        <authorList>
            <person name="Ramos A.M."/>
            <person name="Usie A."/>
            <person name="Barbosa P."/>
            <person name="Barros P.M."/>
            <person name="Capote T."/>
            <person name="Chaves I."/>
            <person name="Simoes F."/>
            <person name="Abreu I."/>
            <person name="Carrasquinho I."/>
            <person name="Faro C."/>
            <person name="Guimaraes J.B."/>
            <person name="Mendonca D."/>
            <person name="Nobrega F."/>
            <person name="Rodrigues L."/>
            <person name="Saibo N.J.M."/>
            <person name="Varela M.C."/>
            <person name="Egas C."/>
            <person name="Matos J."/>
            <person name="Miguel C.M."/>
            <person name="Oliveira M.M."/>
            <person name="Ricardo C.P."/>
            <person name="Goncalves S."/>
        </authorList>
    </citation>
    <scope>NUCLEOTIDE SEQUENCE [LARGE SCALE GENOMIC DNA]</scope>
    <source>
        <strain evidence="3">cv. HL8</strain>
    </source>
</reference>
<dbReference type="PANTHER" id="PTHR22835">
    <property type="entry name" value="ZINC FINGER FYVE DOMAIN CONTAINING PROTEIN"/>
    <property type="match status" value="1"/>
</dbReference>
<evidence type="ECO:0000313" key="3">
    <source>
        <dbReference type="Proteomes" id="UP000237347"/>
    </source>
</evidence>
<evidence type="ECO:0000256" key="1">
    <source>
        <dbReference type="ARBA" id="ARBA00008668"/>
    </source>
</evidence>
<dbReference type="AlphaFoldDB" id="A0AAW0IKV1"/>
<dbReference type="InterPro" id="IPR036514">
    <property type="entry name" value="SGNH_hydro_sf"/>
</dbReference>
<comment type="caution">
    <text evidence="2">The sequence shown here is derived from an EMBL/GenBank/DDBJ whole genome shotgun (WGS) entry which is preliminary data.</text>
</comment>
<organism evidence="2 3">
    <name type="scientific">Quercus suber</name>
    <name type="common">Cork oak</name>
    <dbReference type="NCBI Taxonomy" id="58331"/>
    <lineage>
        <taxon>Eukaryota</taxon>
        <taxon>Viridiplantae</taxon>
        <taxon>Streptophyta</taxon>
        <taxon>Embryophyta</taxon>
        <taxon>Tracheophyta</taxon>
        <taxon>Spermatophyta</taxon>
        <taxon>Magnoliopsida</taxon>
        <taxon>eudicotyledons</taxon>
        <taxon>Gunneridae</taxon>
        <taxon>Pentapetalae</taxon>
        <taxon>rosids</taxon>
        <taxon>fabids</taxon>
        <taxon>Fagales</taxon>
        <taxon>Fagaceae</taxon>
        <taxon>Quercus</taxon>
    </lineage>
</organism>
<evidence type="ECO:0000313" key="2">
    <source>
        <dbReference type="EMBL" id="KAK7814781.1"/>
    </source>
</evidence>
<dbReference type="PANTHER" id="PTHR22835:SF117">
    <property type="entry name" value="GDSL-LIKE LIPASE_ACYLHYDROLASE"/>
    <property type="match status" value="1"/>
</dbReference>